<feature type="region of interest" description="Disordered" evidence="5">
    <location>
        <begin position="945"/>
        <end position="965"/>
    </location>
</feature>
<feature type="compositionally biased region" description="Gly residues" evidence="5">
    <location>
        <begin position="1089"/>
        <end position="1101"/>
    </location>
</feature>
<dbReference type="InterPro" id="IPR016035">
    <property type="entry name" value="Acyl_Trfase/lysoPLipase"/>
</dbReference>
<comment type="caution">
    <text evidence="9">The sequence shown here is derived from an EMBL/GenBank/DDBJ whole genome shotgun (WGS) entry which is preliminary data.</text>
</comment>
<dbReference type="SUPFAM" id="SSF53901">
    <property type="entry name" value="Thiolase-like"/>
    <property type="match status" value="1"/>
</dbReference>
<dbReference type="InterPro" id="IPR013968">
    <property type="entry name" value="PKS_KR"/>
</dbReference>
<dbReference type="Pfam" id="PF21089">
    <property type="entry name" value="PKS_DH_N"/>
    <property type="match status" value="1"/>
</dbReference>
<dbReference type="InterPro" id="IPR020841">
    <property type="entry name" value="PKS_Beta-ketoAc_synthase_dom"/>
</dbReference>
<keyword evidence="10" id="KW-1185">Reference proteome</keyword>
<dbReference type="Gene3D" id="3.40.366.10">
    <property type="entry name" value="Malonyl-Coenzyme A Acyl Carrier Protein, domain 2"/>
    <property type="match status" value="1"/>
</dbReference>
<evidence type="ECO:0000256" key="4">
    <source>
        <dbReference type="PROSITE-ProRule" id="PRU01363"/>
    </source>
</evidence>
<evidence type="ECO:0000256" key="2">
    <source>
        <dbReference type="ARBA" id="ARBA00022553"/>
    </source>
</evidence>
<evidence type="ECO:0000313" key="9">
    <source>
        <dbReference type="EMBL" id="GAA2044155.1"/>
    </source>
</evidence>
<dbReference type="SMART" id="SM00826">
    <property type="entry name" value="PKS_DH"/>
    <property type="match status" value="1"/>
</dbReference>
<evidence type="ECO:0000313" key="10">
    <source>
        <dbReference type="Proteomes" id="UP001500751"/>
    </source>
</evidence>
<evidence type="ECO:0000259" key="6">
    <source>
        <dbReference type="PROSITE" id="PS50075"/>
    </source>
</evidence>
<keyword evidence="3" id="KW-0808">Transferase</keyword>
<dbReference type="Pfam" id="PF08659">
    <property type="entry name" value="KR"/>
    <property type="match status" value="1"/>
</dbReference>
<dbReference type="InterPro" id="IPR050091">
    <property type="entry name" value="PKS_NRPS_Biosynth_Enz"/>
</dbReference>
<dbReference type="PANTHER" id="PTHR43775">
    <property type="entry name" value="FATTY ACID SYNTHASE"/>
    <property type="match status" value="1"/>
</dbReference>
<dbReference type="PROSITE" id="PS52004">
    <property type="entry name" value="KS3_2"/>
    <property type="match status" value="1"/>
</dbReference>
<evidence type="ECO:0000256" key="5">
    <source>
        <dbReference type="SAM" id="MobiDB-lite"/>
    </source>
</evidence>
<dbReference type="PROSITE" id="PS50075">
    <property type="entry name" value="CARRIER"/>
    <property type="match status" value="1"/>
</dbReference>
<feature type="domain" description="PKS/mFAS DH" evidence="8">
    <location>
        <begin position="1520"/>
        <end position="1801"/>
    </location>
</feature>
<dbReference type="InterPro" id="IPR049900">
    <property type="entry name" value="PKS_mFAS_DH"/>
</dbReference>
<dbReference type="CDD" id="cd00833">
    <property type="entry name" value="PKS"/>
    <property type="match status" value="1"/>
</dbReference>
<feature type="region of interest" description="C-terminal hotdog fold" evidence="4">
    <location>
        <begin position="1661"/>
        <end position="1801"/>
    </location>
</feature>
<dbReference type="PROSITE" id="PS52019">
    <property type="entry name" value="PKS_MFAS_DH"/>
    <property type="match status" value="1"/>
</dbReference>
<dbReference type="SUPFAM" id="SSF47336">
    <property type="entry name" value="ACP-like"/>
    <property type="match status" value="1"/>
</dbReference>
<feature type="region of interest" description="Disordered" evidence="5">
    <location>
        <begin position="1828"/>
        <end position="1877"/>
    </location>
</feature>
<keyword evidence="2" id="KW-0597">Phosphoprotein</keyword>
<name>A0ABP5GDU9_9ACTN</name>
<dbReference type="Gene3D" id="1.10.1200.10">
    <property type="entry name" value="ACP-like"/>
    <property type="match status" value="1"/>
</dbReference>
<dbReference type="SMART" id="SM00827">
    <property type="entry name" value="PKS_AT"/>
    <property type="match status" value="1"/>
</dbReference>
<dbReference type="InterPro" id="IPR020807">
    <property type="entry name" value="PKS_DH"/>
</dbReference>
<dbReference type="InterPro" id="IPR014031">
    <property type="entry name" value="Ketoacyl_synth_C"/>
</dbReference>
<protein>
    <submittedName>
        <fullName evidence="9">Type I polyketide synthase</fullName>
    </submittedName>
</protein>
<dbReference type="Pfam" id="PF14765">
    <property type="entry name" value="PS-DH"/>
    <property type="match status" value="1"/>
</dbReference>
<dbReference type="SMART" id="SM00822">
    <property type="entry name" value="PKS_KR"/>
    <property type="match status" value="1"/>
</dbReference>
<dbReference type="InterPro" id="IPR016039">
    <property type="entry name" value="Thiolase-like"/>
</dbReference>
<dbReference type="InterPro" id="IPR049551">
    <property type="entry name" value="PKS_DH_C"/>
</dbReference>
<evidence type="ECO:0000259" key="8">
    <source>
        <dbReference type="PROSITE" id="PS52019"/>
    </source>
</evidence>
<dbReference type="InterPro" id="IPR014043">
    <property type="entry name" value="Acyl_transferase_dom"/>
</dbReference>
<dbReference type="SMART" id="SM00825">
    <property type="entry name" value="PKS_KS"/>
    <property type="match status" value="1"/>
</dbReference>
<evidence type="ECO:0000256" key="3">
    <source>
        <dbReference type="ARBA" id="ARBA00022679"/>
    </source>
</evidence>
<dbReference type="SUPFAM" id="SSF52151">
    <property type="entry name" value="FabD/lysophospholipase-like"/>
    <property type="match status" value="1"/>
</dbReference>
<dbReference type="Gene3D" id="3.10.129.110">
    <property type="entry name" value="Polyketide synthase dehydratase"/>
    <property type="match status" value="1"/>
</dbReference>
<dbReference type="RefSeq" id="WP_344668514.1">
    <property type="nucleotide sequence ID" value="NZ_BAAAQN010000036.1"/>
</dbReference>
<dbReference type="InterPro" id="IPR057326">
    <property type="entry name" value="KR_dom"/>
</dbReference>
<dbReference type="InterPro" id="IPR014030">
    <property type="entry name" value="Ketoacyl_synth_N"/>
</dbReference>
<keyword evidence="1" id="KW-0596">Phosphopantetheine</keyword>
<feature type="region of interest" description="Disordered" evidence="5">
    <location>
        <begin position="1076"/>
        <end position="1110"/>
    </location>
</feature>
<dbReference type="SUPFAM" id="SSF55048">
    <property type="entry name" value="Probable ACP-binding domain of malonyl-CoA ACP transacylase"/>
    <property type="match status" value="1"/>
</dbReference>
<dbReference type="InterPro" id="IPR036291">
    <property type="entry name" value="NAD(P)-bd_dom_sf"/>
</dbReference>
<feature type="compositionally biased region" description="Gly residues" evidence="5">
    <location>
        <begin position="950"/>
        <end position="965"/>
    </location>
</feature>
<evidence type="ECO:0000256" key="1">
    <source>
        <dbReference type="ARBA" id="ARBA00022450"/>
    </source>
</evidence>
<dbReference type="Proteomes" id="UP001500751">
    <property type="component" value="Unassembled WGS sequence"/>
</dbReference>
<dbReference type="EMBL" id="BAAAQN010000036">
    <property type="protein sequence ID" value="GAA2044155.1"/>
    <property type="molecule type" value="Genomic_DNA"/>
</dbReference>
<organism evidence="9 10">
    <name type="scientific">Catenulispora yoronensis</name>
    <dbReference type="NCBI Taxonomy" id="450799"/>
    <lineage>
        <taxon>Bacteria</taxon>
        <taxon>Bacillati</taxon>
        <taxon>Actinomycetota</taxon>
        <taxon>Actinomycetes</taxon>
        <taxon>Catenulisporales</taxon>
        <taxon>Catenulisporaceae</taxon>
        <taxon>Catenulispora</taxon>
    </lineage>
</organism>
<dbReference type="InterPro" id="IPR001227">
    <property type="entry name" value="Ac_transferase_dom_sf"/>
</dbReference>
<sequence>MSGRIAVVGVACRYPDADSPQQLWENVLAGRRAFRVLPDERMRAEDYYSPDPAAPDKFYSPKAAVIEGFEFDRVRHRVAGSTFRSTDMTHWLALDTAARALADAGFPDGAGLSGRTTGVIIGNTLTGEFTRANVMRLRWPYVRRTVGAALRAKGWDDAETGTFLADLEGRYKAPFPGIDEDTLAGGLANTIAGRICNHFDFAGGGFTVDGACSSSLLSVATACDALAGGRLDAAVAGGVDLSIDPFEVIGFAKTGALATGEMRVYDKHSNGFWPGEGCGMLVLMREADALERGLAPYATIAGWGYSSDGKGGMTRPEASGHRLAIERAYAAAGFGIDSVSYLEGHGTGTAVGDATELRAFSEARRAADPAAGERPAAISTVKGNFGHTKAAAGVAGLIKAVLAVRHQVIPPATGHVDTHPELAGDRPALRVPDRAELWPADRPVRAAVSSMGFGGINAHVIVDQIAAPAVGGRRADLDADTARLVRSRQDAELLLIDAAGVAELRGRIAQVAALCGRLSYAEVGDLAATLQAGTAERPLRAAVVAASPEEAERKFSKLLTLLDDGARAVLDPADGVFLGSSATLPRIVFLFPGQGAGRRGDGGALRHRFAEVGALYEACGLPVTGDLVATEVAQPRIVTSSAAGLRVLSRLGIEAVGAAGHSLGELTALHWAGALDEAGLLAAAAARGRIMAAASEGGGAMAGIVAGPEEVEPLLAGEPVVIAGYNGPTQTVVSGPADAVERVGNRAAERGLDVARIAVSHAFHSELVAPAAEEFRSWLAGRGFSPLSRRVVSTVTGAEPAADVDVAELLARQIREPVHFAAAVGTLAADADLLIEVGPGRTLRGLAAQIAPAVPVVSMETDSPSLAGLLRTVAVAYVLGAPVRHGELFADRFTRPLPLDKEFSFFTNPCEAAPADIPSADAIGGGAQDGRSGLDIRLDAARGADAGAASGAGPGGGSAAGPGAGSGENPLEVLVRLAAERAELPVAAVRADSNPLDELHLSSITVGQIVNQACRELGLVPPAATTAFATSTIAELAAMLEELGATAREDDRERPRAATGVAPWVRAFAVDLVPAEAGPPAPGAEDETGGAGGSGGSGSTGVSGTATGTANTSDEWRLFAPDRHPLATALHEALRRAGLGDGVLLCMPRSAGEDDVQMMLRAARAALAAADAVRFVVVGERRGAAALAKTLHLEAPSVVTTVVTLPLPLGMSEARADRAVHRIVRDVAATSGFSEVHYDSGGQRRVPVLRALPAGPAGATGSGTSAGPLGSEDVLLVTGGGKGITAECALDLGLRTGAAVGLLGRSDPAEDAELAGNLERLAAAGVRFHYARADVTSADEVKAAVEEVRRTLGPVTAVLHGAGRNVPVALVNLDEAAFRRTLAPKISGLEAVLSAVDPAGLRLLVTFGSIIGRAGLRGQADYAVANDWMTDLTHRVAEEFPGCKCLALEWSVWSGAGMGEKLGVLESLVREGIEPIPAEEGVALLSRLIADPQAPTAVVVMGRAEGLPTITLEPAEVPLLRFLDRVQVHYPGVEMVADCDLSADSDAYLADHLLDGDLLFPAVFGMEAMTQAASALVGTGRTPVLEDVEFLRPIVVPVEGATTLRVAVLAEGRDTVAAVIRSSETGFQADHFRATLRFGADAPDGGPVPQAAANRLPLDPAAELYGPVLFQGARFQRLIGYRTLTAKRCVADLANQAEAAWFAPFVAGELLLADPGTRDAAMHAIQCCVPDATLLPARVERLHLADREVARELKTVTLHGTERFRDGDTYVWDVDVRDTQGRLLERWEGMTLRAVRRQDGTGPWLPPLLGPYLERRAETVLPAVLRGGTAAGSESGPWDGPGSASGTGPVPGSASRLRVAVRPDEPGEDSDVGTRRRQTAEAVGWLLGTDAGVRYRPDGKPETDGAAVSSAHGAGLTFSVAGTGIAVACDVEAVQVRTEQDWAGLLGEDALALARLIAAESGEGLPTAATRVWGALEALGKNGRARADLVADGGARPDHWVVLRSGGARIATFATTLRDRSEPTVFTLLVEEKE</sequence>
<dbReference type="CDD" id="cd08953">
    <property type="entry name" value="KR_2_SDR_x"/>
    <property type="match status" value="1"/>
</dbReference>
<feature type="region of interest" description="N-terminal hotdog fold" evidence="4">
    <location>
        <begin position="1520"/>
        <end position="1643"/>
    </location>
</feature>
<proteinExistence type="predicted"/>
<dbReference type="Pfam" id="PF00698">
    <property type="entry name" value="Acyl_transf_1"/>
    <property type="match status" value="1"/>
</dbReference>
<feature type="domain" description="Carrier" evidence="6">
    <location>
        <begin position="968"/>
        <end position="1044"/>
    </location>
</feature>
<dbReference type="InterPro" id="IPR016036">
    <property type="entry name" value="Malonyl_transacylase_ACP-bd"/>
</dbReference>
<feature type="active site" description="Proton donor; for dehydratase activity" evidence="4">
    <location>
        <position position="1719"/>
    </location>
</feature>
<accession>A0ABP5GDU9</accession>
<dbReference type="Pfam" id="PF02801">
    <property type="entry name" value="Ketoacyl-synt_C"/>
    <property type="match status" value="1"/>
</dbReference>
<dbReference type="InterPro" id="IPR042104">
    <property type="entry name" value="PKS_dehydratase_sf"/>
</dbReference>
<dbReference type="InterPro" id="IPR009081">
    <property type="entry name" value="PP-bd_ACP"/>
</dbReference>
<dbReference type="InterPro" id="IPR036736">
    <property type="entry name" value="ACP-like_sf"/>
</dbReference>
<gene>
    <name evidence="9" type="ORF">GCM10009839_54570</name>
</gene>
<dbReference type="InterPro" id="IPR049552">
    <property type="entry name" value="PKS_DH_N"/>
</dbReference>
<dbReference type="Gene3D" id="3.40.47.10">
    <property type="match status" value="1"/>
</dbReference>
<dbReference type="Gene3D" id="3.40.50.720">
    <property type="entry name" value="NAD(P)-binding Rossmann-like Domain"/>
    <property type="match status" value="1"/>
</dbReference>
<evidence type="ECO:0000259" key="7">
    <source>
        <dbReference type="PROSITE" id="PS52004"/>
    </source>
</evidence>
<feature type="active site" description="Proton acceptor; for dehydratase activity" evidence="4">
    <location>
        <position position="1552"/>
    </location>
</feature>
<reference evidence="10" key="1">
    <citation type="journal article" date="2019" name="Int. J. Syst. Evol. Microbiol.">
        <title>The Global Catalogue of Microorganisms (GCM) 10K type strain sequencing project: providing services to taxonomists for standard genome sequencing and annotation.</title>
        <authorList>
            <consortium name="The Broad Institute Genomics Platform"/>
            <consortium name="The Broad Institute Genome Sequencing Center for Infectious Disease"/>
            <person name="Wu L."/>
            <person name="Ma J."/>
        </authorList>
    </citation>
    <scope>NUCLEOTIDE SEQUENCE [LARGE SCALE GENOMIC DNA]</scope>
    <source>
        <strain evidence="10">JCM 16014</strain>
    </source>
</reference>
<dbReference type="Pfam" id="PF00109">
    <property type="entry name" value="ketoacyl-synt"/>
    <property type="match status" value="1"/>
</dbReference>
<dbReference type="PANTHER" id="PTHR43775:SF37">
    <property type="entry name" value="SI:DKEY-61P9.11"/>
    <property type="match status" value="1"/>
</dbReference>
<feature type="domain" description="Ketosynthase family 3 (KS3)" evidence="7">
    <location>
        <begin position="2"/>
        <end position="464"/>
    </location>
</feature>
<dbReference type="SUPFAM" id="SSF51735">
    <property type="entry name" value="NAD(P)-binding Rossmann-fold domains"/>
    <property type="match status" value="1"/>
</dbReference>